<dbReference type="Proteomes" id="UP000607435">
    <property type="component" value="Unassembled WGS sequence"/>
</dbReference>
<name>A0ABR6Y2W4_9FLAO</name>
<gene>
    <name evidence="1" type="ORF">H6H04_11480</name>
</gene>
<protein>
    <submittedName>
        <fullName evidence="1">Uncharacterized protein</fullName>
    </submittedName>
</protein>
<evidence type="ECO:0000313" key="1">
    <source>
        <dbReference type="EMBL" id="MBC3847004.1"/>
    </source>
</evidence>
<dbReference type="EMBL" id="JACOME010000002">
    <property type="protein sequence ID" value="MBC3847004.1"/>
    <property type="molecule type" value="Genomic_DNA"/>
</dbReference>
<dbReference type="RefSeq" id="WP_186846097.1">
    <property type="nucleotide sequence ID" value="NZ_JACOME010000002.1"/>
</dbReference>
<reference evidence="1 2" key="1">
    <citation type="submission" date="2020-08" db="EMBL/GenBank/DDBJ databases">
        <title>Winogradskyella ouciana sp. nov., isolated from the hadal seawater of the Mariana Trench.</title>
        <authorList>
            <person name="He X."/>
        </authorList>
    </citation>
    <scope>NUCLEOTIDE SEQUENCE [LARGE SCALE GENOMIC DNA]</scope>
    <source>
        <strain evidence="1 2">KCTC 22026</strain>
    </source>
</reference>
<comment type="caution">
    <text evidence="1">The sequence shown here is derived from an EMBL/GenBank/DDBJ whole genome shotgun (WGS) entry which is preliminary data.</text>
</comment>
<evidence type="ECO:0000313" key="2">
    <source>
        <dbReference type="Proteomes" id="UP000607435"/>
    </source>
</evidence>
<organism evidence="1 2">
    <name type="scientific">Winogradskyella echinorum</name>
    <dbReference type="NCBI Taxonomy" id="538189"/>
    <lineage>
        <taxon>Bacteria</taxon>
        <taxon>Pseudomonadati</taxon>
        <taxon>Bacteroidota</taxon>
        <taxon>Flavobacteriia</taxon>
        <taxon>Flavobacteriales</taxon>
        <taxon>Flavobacteriaceae</taxon>
        <taxon>Winogradskyella</taxon>
    </lineage>
</organism>
<keyword evidence="2" id="KW-1185">Reference proteome</keyword>
<accession>A0ABR6Y2W4</accession>
<sequence>MKDFNHISKVILLITIYCFGICASAASIPAGHVEVLQGDTSQNEFVVNTSKVHFLHIQQAETVLASTTDITFPDYKLSFKDYCNSSLTDQLQFLASYKQYKNHLKTLRIRYKKSDLIFPFHNFW</sequence>
<proteinExistence type="predicted"/>